<feature type="domain" description="Inosine/uridine-preferring nucleoside hydrolase" evidence="4">
    <location>
        <begin position="24"/>
        <end position="415"/>
    </location>
</feature>
<dbReference type="Proteomes" id="UP000800041">
    <property type="component" value="Unassembled WGS sequence"/>
</dbReference>
<evidence type="ECO:0000259" key="4">
    <source>
        <dbReference type="Pfam" id="PF01156"/>
    </source>
</evidence>
<dbReference type="PANTHER" id="PTHR12304">
    <property type="entry name" value="INOSINE-URIDINE PREFERRING NUCLEOSIDE HYDROLASE"/>
    <property type="match status" value="1"/>
</dbReference>
<protein>
    <submittedName>
        <fullName evidence="5">Nucleoside hydrolase</fullName>
    </submittedName>
</protein>
<evidence type="ECO:0000313" key="5">
    <source>
        <dbReference type="EMBL" id="KAF1986722.1"/>
    </source>
</evidence>
<dbReference type="GO" id="GO:0005829">
    <property type="term" value="C:cytosol"/>
    <property type="evidence" value="ECO:0007669"/>
    <property type="project" value="TreeGrafter"/>
</dbReference>
<name>A0A6G1H0Y9_9PEZI</name>
<evidence type="ECO:0000256" key="3">
    <source>
        <dbReference type="ARBA" id="ARBA00023295"/>
    </source>
</evidence>
<dbReference type="OrthoDB" id="432381at2759"/>
<sequence length="432" mass="47173">MDPIARTEAEKLWNCTQEDERIPIWLDCDTGHDDAFAILLAAKCPKFSLLGVSTLHGNSSCDNTTKNSLSVLEAIGRRDVPVYRGATKPFCREAVYAPAYHGETGLDGTTLLPEPIQKAETGISAVEAMYQALINTPKGTAWLTATGALTNVALLLAVHPDIASHLGGLSIMGGAVGGFFTNAPMGMIKERVQLSKDLSKMLPGGLHDHPDMPIEEVAQMFHKLGIIQETNDRTNALLNEVRNYYGNWTPVAEFNIFLDPEAANCVFSNTELAGKTTLIPLDISHQVLADKDVLQMLAYGYENKTESKKPTTLRALFMEIITFFAFTYLKEAGMEAGPPLHDPIAVAAALAPGIFDDHDGERFEVDVVTEGENAVFRRRRDNRRPGQCGRTVVRAVEKGRPGVRIPRSLNTGVFWSFVDFALLGAEMTSPLA</sequence>
<dbReference type="InterPro" id="IPR036452">
    <property type="entry name" value="Ribo_hydro-like"/>
</dbReference>
<dbReference type="InterPro" id="IPR023186">
    <property type="entry name" value="IUNH"/>
</dbReference>
<dbReference type="InterPro" id="IPR001910">
    <property type="entry name" value="Inosine/uridine_hydrolase_dom"/>
</dbReference>
<gene>
    <name evidence="5" type="ORF">K402DRAFT_354747</name>
</gene>
<keyword evidence="3" id="KW-0326">Glycosidase</keyword>
<evidence type="ECO:0000256" key="2">
    <source>
        <dbReference type="ARBA" id="ARBA00022801"/>
    </source>
</evidence>
<dbReference type="PANTHER" id="PTHR12304:SF4">
    <property type="entry name" value="URIDINE NUCLEOSIDASE"/>
    <property type="match status" value="1"/>
</dbReference>
<organism evidence="5 6">
    <name type="scientific">Aulographum hederae CBS 113979</name>
    <dbReference type="NCBI Taxonomy" id="1176131"/>
    <lineage>
        <taxon>Eukaryota</taxon>
        <taxon>Fungi</taxon>
        <taxon>Dikarya</taxon>
        <taxon>Ascomycota</taxon>
        <taxon>Pezizomycotina</taxon>
        <taxon>Dothideomycetes</taxon>
        <taxon>Pleosporomycetidae</taxon>
        <taxon>Aulographales</taxon>
        <taxon>Aulographaceae</taxon>
    </lineage>
</organism>
<dbReference type="Gene3D" id="3.90.245.10">
    <property type="entry name" value="Ribonucleoside hydrolase-like"/>
    <property type="match status" value="1"/>
</dbReference>
<proteinExistence type="inferred from homology"/>
<accession>A0A6G1H0Y9</accession>
<dbReference type="Pfam" id="PF01156">
    <property type="entry name" value="IU_nuc_hydro"/>
    <property type="match status" value="1"/>
</dbReference>
<evidence type="ECO:0000313" key="6">
    <source>
        <dbReference type="Proteomes" id="UP000800041"/>
    </source>
</evidence>
<dbReference type="EMBL" id="ML977155">
    <property type="protein sequence ID" value="KAF1986722.1"/>
    <property type="molecule type" value="Genomic_DNA"/>
</dbReference>
<dbReference type="GO" id="GO:0006152">
    <property type="term" value="P:purine nucleoside catabolic process"/>
    <property type="evidence" value="ECO:0007669"/>
    <property type="project" value="TreeGrafter"/>
</dbReference>
<evidence type="ECO:0000256" key="1">
    <source>
        <dbReference type="ARBA" id="ARBA00009176"/>
    </source>
</evidence>
<keyword evidence="6" id="KW-1185">Reference proteome</keyword>
<dbReference type="SUPFAM" id="SSF53590">
    <property type="entry name" value="Nucleoside hydrolase"/>
    <property type="match status" value="1"/>
</dbReference>
<dbReference type="GO" id="GO:0008477">
    <property type="term" value="F:purine nucleosidase activity"/>
    <property type="evidence" value="ECO:0007669"/>
    <property type="project" value="TreeGrafter"/>
</dbReference>
<comment type="similarity">
    <text evidence="1">Belongs to the IUNH family.</text>
</comment>
<dbReference type="AlphaFoldDB" id="A0A6G1H0Y9"/>
<keyword evidence="2 5" id="KW-0378">Hydrolase</keyword>
<reference evidence="5" key="1">
    <citation type="journal article" date="2020" name="Stud. Mycol.">
        <title>101 Dothideomycetes genomes: a test case for predicting lifestyles and emergence of pathogens.</title>
        <authorList>
            <person name="Haridas S."/>
            <person name="Albert R."/>
            <person name="Binder M."/>
            <person name="Bloem J."/>
            <person name="Labutti K."/>
            <person name="Salamov A."/>
            <person name="Andreopoulos B."/>
            <person name="Baker S."/>
            <person name="Barry K."/>
            <person name="Bills G."/>
            <person name="Bluhm B."/>
            <person name="Cannon C."/>
            <person name="Castanera R."/>
            <person name="Culley D."/>
            <person name="Daum C."/>
            <person name="Ezra D."/>
            <person name="Gonzalez J."/>
            <person name="Henrissat B."/>
            <person name="Kuo A."/>
            <person name="Liang C."/>
            <person name="Lipzen A."/>
            <person name="Lutzoni F."/>
            <person name="Magnuson J."/>
            <person name="Mondo S."/>
            <person name="Nolan M."/>
            <person name="Ohm R."/>
            <person name="Pangilinan J."/>
            <person name="Park H.-J."/>
            <person name="Ramirez L."/>
            <person name="Alfaro M."/>
            <person name="Sun H."/>
            <person name="Tritt A."/>
            <person name="Yoshinaga Y."/>
            <person name="Zwiers L.-H."/>
            <person name="Turgeon B."/>
            <person name="Goodwin S."/>
            <person name="Spatafora J."/>
            <person name="Crous P."/>
            <person name="Grigoriev I."/>
        </authorList>
    </citation>
    <scope>NUCLEOTIDE SEQUENCE</scope>
    <source>
        <strain evidence="5">CBS 113979</strain>
    </source>
</reference>